<dbReference type="Proteomes" id="UP000268016">
    <property type="component" value="Unassembled WGS sequence"/>
</dbReference>
<dbReference type="OrthoDB" id="9810206at2"/>
<dbReference type="InterPro" id="IPR032808">
    <property type="entry name" value="DoxX"/>
</dbReference>
<evidence type="ECO:0000256" key="5">
    <source>
        <dbReference type="SAM" id="Phobius"/>
    </source>
</evidence>
<evidence type="ECO:0000313" key="7">
    <source>
        <dbReference type="Proteomes" id="UP000268016"/>
    </source>
</evidence>
<sequence length="128" mass="13206">MTAETTGTPTWRDGAALAARLLIAALFAGGAVQKIMDPASSQELLSLRGLPEVLIWPALVFSAGAAGALVAGRFVPAAALALAGYSALTSVFHLQPDDPWQMTIFVKNWSIAGGCLALSALGPGRFRV</sequence>
<dbReference type="Pfam" id="PF07681">
    <property type="entry name" value="DoxX"/>
    <property type="match status" value="1"/>
</dbReference>
<evidence type="ECO:0000313" key="6">
    <source>
        <dbReference type="EMBL" id="ROU04129.1"/>
    </source>
</evidence>
<evidence type="ECO:0000256" key="1">
    <source>
        <dbReference type="ARBA" id="ARBA00004141"/>
    </source>
</evidence>
<accession>A0A3N2R9H3</accession>
<feature type="transmembrane region" description="Helical" evidence="5">
    <location>
        <begin position="14"/>
        <end position="32"/>
    </location>
</feature>
<keyword evidence="2 5" id="KW-0812">Transmembrane</keyword>
<gene>
    <name evidence="6" type="ORF">EAT49_01650</name>
</gene>
<dbReference type="EMBL" id="RDRB01000001">
    <property type="protein sequence ID" value="ROU04129.1"/>
    <property type="molecule type" value="Genomic_DNA"/>
</dbReference>
<keyword evidence="3 5" id="KW-1133">Transmembrane helix</keyword>
<dbReference type="AlphaFoldDB" id="A0A3N2R9H3"/>
<proteinExistence type="predicted"/>
<evidence type="ECO:0000256" key="3">
    <source>
        <dbReference type="ARBA" id="ARBA00022989"/>
    </source>
</evidence>
<evidence type="ECO:0000256" key="2">
    <source>
        <dbReference type="ARBA" id="ARBA00022692"/>
    </source>
</evidence>
<name>A0A3N2R9H3_9RHOB</name>
<dbReference type="RefSeq" id="WP_123640536.1">
    <property type="nucleotide sequence ID" value="NZ_ML119081.1"/>
</dbReference>
<dbReference type="GO" id="GO:0016020">
    <property type="term" value="C:membrane"/>
    <property type="evidence" value="ECO:0007669"/>
    <property type="project" value="UniProtKB-SubCell"/>
</dbReference>
<reference evidence="6 7" key="1">
    <citation type="submission" date="2018-10" db="EMBL/GenBank/DDBJ databases">
        <title>Histidinibacterium lentulum gen. nov., sp. nov., a marine bacterium from the culture broth of Picochlorum sp. 122.</title>
        <authorList>
            <person name="Wang G."/>
        </authorList>
    </citation>
    <scope>NUCLEOTIDE SEQUENCE [LARGE SCALE GENOMIC DNA]</scope>
    <source>
        <strain evidence="6 7">B17</strain>
    </source>
</reference>
<keyword evidence="7" id="KW-1185">Reference proteome</keyword>
<comment type="caution">
    <text evidence="6">The sequence shown here is derived from an EMBL/GenBank/DDBJ whole genome shotgun (WGS) entry which is preliminary data.</text>
</comment>
<protein>
    <submittedName>
        <fullName evidence="6">DoxX family membrane protein</fullName>
    </submittedName>
</protein>
<feature type="transmembrane region" description="Helical" evidence="5">
    <location>
        <begin position="53"/>
        <end position="71"/>
    </location>
</feature>
<keyword evidence="4 5" id="KW-0472">Membrane</keyword>
<organism evidence="6 7">
    <name type="scientific">Histidinibacterium lentulum</name>
    <dbReference type="NCBI Taxonomy" id="2480588"/>
    <lineage>
        <taxon>Bacteria</taxon>
        <taxon>Pseudomonadati</taxon>
        <taxon>Pseudomonadota</taxon>
        <taxon>Alphaproteobacteria</taxon>
        <taxon>Rhodobacterales</taxon>
        <taxon>Paracoccaceae</taxon>
        <taxon>Histidinibacterium</taxon>
    </lineage>
</organism>
<comment type="subcellular location">
    <subcellularLocation>
        <location evidence="1">Membrane</location>
        <topology evidence="1">Multi-pass membrane protein</topology>
    </subcellularLocation>
</comment>
<evidence type="ECO:0000256" key="4">
    <source>
        <dbReference type="ARBA" id="ARBA00023136"/>
    </source>
</evidence>